<gene>
    <name evidence="4" type="ORF">GCM10008066_14240</name>
</gene>
<evidence type="ECO:0000313" key="4">
    <source>
        <dbReference type="EMBL" id="GGI18483.1"/>
    </source>
</evidence>
<reference evidence="5" key="1">
    <citation type="journal article" date="2019" name="Int. J. Syst. Evol. Microbiol.">
        <title>The Global Catalogue of Microorganisms (GCM) 10K type strain sequencing project: providing services to taxonomists for standard genome sequencing and annotation.</title>
        <authorList>
            <consortium name="The Broad Institute Genomics Platform"/>
            <consortium name="The Broad Institute Genome Sequencing Center for Infectious Disease"/>
            <person name="Wu L."/>
            <person name="Ma J."/>
        </authorList>
    </citation>
    <scope>NUCLEOTIDE SEQUENCE [LARGE SCALE GENOMIC DNA]</scope>
    <source>
        <strain evidence="5">CCM 2767</strain>
    </source>
</reference>
<dbReference type="RefSeq" id="WP_188380549.1">
    <property type="nucleotide sequence ID" value="NZ_BMDI01000001.1"/>
</dbReference>
<sequence>MPTILIAEDNLDAMESLTEVLRTEGYAVLAAQDGQVAIEIAKVFKPDVVLTDIDMPNLDGLSLCFQIKANADLANIPVVLLSGRLPIYQPEGVFDVIQKPMLIEEVLSSVRAAVRHSKTSRMESEICTS</sequence>
<dbReference type="PROSITE" id="PS50110">
    <property type="entry name" value="RESPONSE_REGULATORY"/>
    <property type="match status" value="1"/>
</dbReference>
<dbReference type="InterPro" id="IPR001789">
    <property type="entry name" value="Sig_transdc_resp-reg_receiver"/>
</dbReference>
<keyword evidence="5" id="KW-1185">Reference proteome</keyword>
<accession>A0A8J3AY50</accession>
<dbReference type="InterPro" id="IPR050595">
    <property type="entry name" value="Bact_response_regulator"/>
</dbReference>
<organism evidence="4 5">
    <name type="scientific">Oxalicibacterium faecigallinarum</name>
    <dbReference type="NCBI Taxonomy" id="573741"/>
    <lineage>
        <taxon>Bacteria</taxon>
        <taxon>Pseudomonadati</taxon>
        <taxon>Pseudomonadota</taxon>
        <taxon>Betaproteobacteria</taxon>
        <taxon>Burkholderiales</taxon>
        <taxon>Oxalobacteraceae</taxon>
        <taxon>Oxalicibacterium</taxon>
    </lineage>
</organism>
<dbReference type="SUPFAM" id="SSF52172">
    <property type="entry name" value="CheY-like"/>
    <property type="match status" value="1"/>
</dbReference>
<dbReference type="PANTHER" id="PTHR44591">
    <property type="entry name" value="STRESS RESPONSE REGULATOR PROTEIN 1"/>
    <property type="match status" value="1"/>
</dbReference>
<evidence type="ECO:0000256" key="1">
    <source>
        <dbReference type="ARBA" id="ARBA00022553"/>
    </source>
</evidence>
<keyword evidence="1 2" id="KW-0597">Phosphoprotein</keyword>
<feature type="modified residue" description="4-aspartylphosphate" evidence="2">
    <location>
        <position position="52"/>
    </location>
</feature>
<dbReference type="Pfam" id="PF00072">
    <property type="entry name" value="Response_reg"/>
    <property type="match status" value="1"/>
</dbReference>
<proteinExistence type="predicted"/>
<evidence type="ECO:0000259" key="3">
    <source>
        <dbReference type="PROSITE" id="PS50110"/>
    </source>
</evidence>
<dbReference type="Proteomes" id="UP000642180">
    <property type="component" value="Unassembled WGS sequence"/>
</dbReference>
<dbReference type="AlphaFoldDB" id="A0A8J3AY50"/>
<feature type="domain" description="Response regulatory" evidence="3">
    <location>
        <begin position="3"/>
        <end position="114"/>
    </location>
</feature>
<evidence type="ECO:0000313" key="5">
    <source>
        <dbReference type="Proteomes" id="UP000642180"/>
    </source>
</evidence>
<comment type="caution">
    <text evidence="4">The sequence shown here is derived from an EMBL/GenBank/DDBJ whole genome shotgun (WGS) entry which is preliminary data.</text>
</comment>
<protein>
    <recommendedName>
        <fullName evidence="3">Response regulatory domain-containing protein</fullName>
    </recommendedName>
</protein>
<dbReference type="EMBL" id="BMDI01000001">
    <property type="protein sequence ID" value="GGI18483.1"/>
    <property type="molecule type" value="Genomic_DNA"/>
</dbReference>
<dbReference type="PANTHER" id="PTHR44591:SF3">
    <property type="entry name" value="RESPONSE REGULATORY DOMAIN-CONTAINING PROTEIN"/>
    <property type="match status" value="1"/>
</dbReference>
<dbReference type="Gene3D" id="3.40.50.2300">
    <property type="match status" value="1"/>
</dbReference>
<dbReference type="GO" id="GO:0000160">
    <property type="term" value="P:phosphorelay signal transduction system"/>
    <property type="evidence" value="ECO:0007669"/>
    <property type="project" value="InterPro"/>
</dbReference>
<name>A0A8J3AY50_9BURK</name>
<dbReference type="InterPro" id="IPR011006">
    <property type="entry name" value="CheY-like_superfamily"/>
</dbReference>
<evidence type="ECO:0000256" key="2">
    <source>
        <dbReference type="PROSITE-ProRule" id="PRU00169"/>
    </source>
</evidence>
<dbReference type="SMART" id="SM00448">
    <property type="entry name" value="REC"/>
    <property type="match status" value="1"/>
</dbReference>